<organism evidence="2 3">
    <name type="scientific">Acidilutibacter cellobiosedens</name>
    <dbReference type="NCBI Taxonomy" id="2507161"/>
    <lineage>
        <taxon>Bacteria</taxon>
        <taxon>Bacillati</taxon>
        <taxon>Bacillota</taxon>
        <taxon>Tissierellia</taxon>
        <taxon>Tissierellales</taxon>
        <taxon>Acidilutibacteraceae</taxon>
        <taxon>Acidilutibacter</taxon>
    </lineage>
</organism>
<dbReference type="EMBL" id="CP035282">
    <property type="protein sequence ID" value="QAT60854.1"/>
    <property type="molecule type" value="Genomic_DNA"/>
</dbReference>
<keyword evidence="1" id="KW-0472">Membrane</keyword>
<evidence type="ECO:0000313" key="2">
    <source>
        <dbReference type="EMBL" id="QAT60854.1"/>
    </source>
</evidence>
<gene>
    <name evidence="2" type="ORF">EQM13_04310</name>
</gene>
<dbReference type="Proteomes" id="UP000287969">
    <property type="component" value="Chromosome"/>
</dbReference>
<keyword evidence="1" id="KW-1133">Transmembrane helix</keyword>
<dbReference type="OrthoDB" id="1707699at2"/>
<name>A0A410QAF3_9FIRM</name>
<evidence type="ECO:0000313" key="3">
    <source>
        <dbReference type="Proteomes" id="UP000287969"/>
    </source>
</evidence>
<keyword evidence="3" id="KW-1185">Reference proteome</keyword>
<protein>
    <submittedName>
        <fullName evidence="2">Uncharacterized protein</fullName>
    </submittedName>
</protein>
<dbReference type="KEGG" id="spoa:EQM13_04310"/>
<accession>A0A410QAF3</accession>
<feature type="transmembrane region" description="Helical" evidence="1">
    <location>
        <begin position="6"/>
        <end position="27"/>
    </location>
</feature>
<reference evidence="3" key="1">
    <citation type="submission" date="2019-01" db="EMBL/GenBank/DDBJ databases">
        <title>Draft genomes of a novel of Sporanaerobacter strains.</title>
        <authorList>
            <person name="Ma S."/>
        </authorList>
    </citation>
    <scope>NUCLEOTIDE SEQUENCE [LARGE SCALE GENOMIC DNA]</scope>
    <source>
        <strain evidence="3">NJN-17</strain>
    </source>
</reference>
<sequence length="100" mass="10801">MYNDFLTAETLATFVGLVAAVTIIVQFTKSIVKKKFDDSYVRLYNFIISLILTFVFARSGSGLGGIVLTVINAILISVASAGTYEIVSDPKAEKVKMSKG</sequence>
<feature type="transmembrane region" description="Helical" evidence="1">
    <location>
        <begin position="39"/>
        <end position="57"/>
    </location>
</feature>
<dbReference type="AlphaFoldDB" id="A0A410QAF3"/>
<feature type="transmembrane region" description="Helical" evidence="1">
    <location>
        <begin position="63"/>
        <end position="87"/>
    </location>
</feature>
<evidence type="ECO:0000256" key="1">
    <source>
        <dbReference type="SAM" id="Phobius"/>
    </source>
</evidence>
<proteinExistence type="predicted"/>
<keyword evidence="1" id="KW-0812">Transmembrane</keyword>
<dbReference type="RefSeq" id="WP_071140275.1">
    <property type="nucleotide sequence ID" value="NZ_CP035282.1"/>
</dbReference>